<gene>
    <name evidence="1" type="ORF">KKC1_05480</name>
</gene>
<sequence>MFISSWSETIGARWIIVDGKYNIDGTDRKEAQKMGNNQRYRKFKEAVMRRFK</sequence>
<reference evidence="2" key="1">
    <citation type="journal article" date="2017" name="Appl. Environ. Microbiol.">
        <title>Genomic analysis of Calderihabitans maritimus KKC1, a thermophilic hydrogenogenic carboxydotrophic bacterium isolated from marine sediment.</title>
        <authorList>
            <person name="Omae K."/>
            <person name="Yoneda Y."/>
            <person name="Fukuyama Y."/>
            <person name="Yoshida T."/>
            <person name="Sako Y."/>
        </authorList>
    </citation>
    <scope>NUCLEOTIDE SEQUENCE [LARGE SCALE GENOMIC DNA]</scope>
    <source>
        <strain evidence="2">KKC1</strain>
    </source>
</reference>
<name>A0A1Z5HPC4_9FIRM</name>
<dbReference type="AlphaFoldDB" id="A0A1Z5HPC4"/>
<accession>A0A1Z5HPC4</accession>
<protein>
    <submittedName>
        <fullName evidence="1">Uncharacterized protein</fullName>
    </submittedName>
</protein>
<evidence type="ECO:0000313" key="2">
    <source>
        <dbReference type="Proteomes" id="UP000197032"/>
    </source>
</evidence>
<evidence type="ECO:0000313" key="1">
    <source>
        <dbReference type="EMBL" id="GAW91386.1"/>
    </source>
</evidence>
<proteinExistence type="predicted"/>
<comment type="caution">
    <text evidence="1">The sequence shown here is derived from an EMBL/GenBank/DDBJ whole genome shotgun (WGS) entry which is preliminary data.</text>
</comment>
<organism evidence="1 2">
    <name type="scientific">Calderihabitans maritimus</name>
    <dbReference type="NCBI Taxonomy" id="1246530"/>
    <lineage>
        <taxon>Bacteria</taxon>
        <taxon>Bacillati</taxon>
        <taxon>Bacillota</taxon>
        <taxon>Clostridia</taxon>
        <taxon>Neomoorellales</taxon>
        <taxon>Calderihabitantaceae</taxon>
        <taxon>Calderihabitans</taxon>
    </lineage>
</organism>
<dbReference type="EMBL" id="BDGJ01000016">
    <property type="protein sequence ID" value="GAW91386.1"/>
    <property type="molecule type" value="Genomic_DNA"/>
</dbReference>
<keyword evidence="2" id="KW-1185">Reference proteome</keyword>
<dbReference type="Proteomes" id="UP000197032">
    <property type="component" value="Unassembled WGS sequence"/>
</dbReference>